<comment type="caution">
    <text evidence="7">The sequence shown here is derived from an EMBL/GenBank/DDBJ whole genome shotgun (WGS) entry which is preliminary data.</text>
</comment>
<dbReference type="PROSITE" id="PS51257">
    <property type="entry name" value="PROKAR_LIPOPROTEIN"/>
    <property type="match status" value="1"/>
</dbReference>
<evidence type="ECO:0000313" key="8">
    <source>
        <dbReference type="Proteomes" id="UP000467840"/>
    </source>
</evidence>
<accession>A0A6A6K764</accession>
<protein>
    <recommendedName>
        <fullName evidence="6">Gnk2-homologous domain-containing protein</fullName>
    </recommendedName>
</protein>
<dbReference type="InterPro" id="IPR050581">
    <property type="entry name" value="CRR_secretory_protein"/>
</dbReference>
<dbReference type="EMBL" id="JAAGAX010000018">
    <property type="protein sequence ID" value="KAF2284592.1"/>
    <property type="molecule type" value="Genomic_DNA"/>
</dbReference>
<dbReference type="InterPro" id="IPR038408">
    <property type="entry name" value="GNK2_sf"/>
</dbReference>
<gene>
    <name evidence="7" type="ORF">GH714_027386</name>
</gene>
<evidence type="ECO:0000256" key="2">
    <source>
        <dbReference type="ARBA" id="ARBA00022525"/>
    </source>
</evidence>
<organism evidence="7 8">
    <name type="scientific">Hevea brasiliensis</name>
    <name type="common">Para rubber tree</name>
    <name type="synonym">Siphonia brasiliensis</name>
    <dbReference type="NCBI Taxonomy" id="3981"/>
    <lineage>
        <taxon>Eukaryota</taxon>
        <taxon>Viridiplantae</taxon>
        <taxon>Streptophyta</taxon>
        <taxon>Embryophyta</taxon>
        <taxon>Tracheophyta</taxon>
        <taxon>Spermatophyta</taxon>
        <taxon>Magnoliopsida</taxon>
        <taxon>eudicotyledons</taxon>
        <taxon>Gunneridae</taxon>
        <taxon>Pentapetalae</taxon>
        <taxon>rosids</taxon>
        <taxon>fabids</taxon>
        <taxon>Malpighiales</taxon>
        <taxon>Euphorbiaceae</taxon>
        <taxon>Crotonoideae</taxon>
        <taxon>Micrandreae</taxon>
        <taxon>Hevea</taxon>
    </lineage>
</organism>
<dbReference type="PANTHER" id="PTHR32411">
    <property type="entry name" value="CYSTEINE-RICH REPEAT SECRETORY PROTEIN 38-RELATED"/>
    <property type="match status" value="1"/>
</dbReference>
<keyword evidence="8" id="KW-1185">Reference proteome</keyword>
<dbReference type="CDD" id="cd23509">
    <property type="entry name" value="Gnk2-like"/>
    <property type="match status" value="1"/>
</dbReference>
<dbReference type="InterPro" id="IPR002902">
    <property type="entry name" value="GNK2"/>
</dbReference>
<dbReference type="PANTHER" id="PTHR32411:SF55">
    <property type="entry name" value="CYSTEINE-RICH REPEAT SECRETORY PROTEIN 55"/>
    <property type="match status" value="1"/>
</dbReference>
<name>A0A6A6K764_HEVBR</name>
<keyword evidence="3" id="KW-0732">Signal</keyword>
<reference evidence="7 8" key="1">
    <citation type="journal article" date="2020" name="Mol. Plant">
        <title>The Chromosome-Based Rubber Tree Genome Provides New Insights into Spurge Genome Evolution and Rubber Biosynthesis.</title>
        <authorList>
            <person name="Liu J."/>
            <person name="Shi C."/>
            <person name="Shi C.C."/>
            <person name="Li W."/>
            <person name="Zhang Q.J."/>
            <person name="Zhang Y."/>
            <person name="Li K."/>
            <person name="Lu H.F."/>
            <person name="Shi C."/>
            <person name="Zhu S.T."/>
            <person name="Xiao Z.Y."/>
            <person name="Nan H."/>
            <person name="Yue Y."/>
            <person name="Zhu X.G."/>
            <person name="Wu Y."/>
            <person name="Hong X.N."/>
            <person name="Fan G.Y."/>
            <person name="Tong Y."/>
            <person name="Zhang D."/>
            <person name="Mao C.L."/>
            <person name="Liu Y.L."/>
            <person name="Hao S.J."/>
            <person name="Liu W.Q."/>
            <person name="Lv M.Q."/>
            <person name="Zhang H.B."/>
            <person name="Liu Y."/>
            <person name="Hu-Tang G.R."/>
            <person name="Wang J.P."/>
            <person name="Wang J.H."/>
            <person name="Sun Y.H."/>
            <person name="Ni S.B."/>
            <person name="Chen W.B."/>
            <person name="Zhang X.C."/>
            <person name="Jiao Y.N."/>
            <person name="Eichler E.E."/>
            <person name="Li G.H."/>
            <person name="Liu X."/>
            <person name="Gao L.Z."/>
        </authorList>
    </citation>
    <scope>NUCLEOTIDE SEQUENCE [LARGE SCALE GENOMIC DNA]</scope>
    <source>
        <strain evidence="8">cv. GT1</strain>
        <tissue evidence="7">Leaf</tissue>
    </source>
</reference>
<dbReference type="Proteomes" id="UP000467840">
    <property type="component" value="Chromosome 12"/>
</dbReference>
<evidence type="ECO:0000256" key="4">
    <source>
        <dbReference type="ARBA" id="ARBA00022737"/>
    </source>
</evidence>
<evidence type="ECO:0000313" key="7">
    <source>
        <dbReference type="EMBL" id="KAF2284592.1"/>
    </source>
</evidence>
<feature type="domain" description="Gnk2-homologous" evidence="6">
    <location>
        <begin position="9"/>
        <end position="47"/>
    </location>
</feature>
<dbReference type="Pfam" id="PF01657">
    <property type="entry name" value="Stress-antifung"/>
    <property type="match status" value="1"/>
</dbReference>
<comment type="subcellular location">
    <subcellularLocation>
        <location evidence="1">Secreted</location>
    </subcellularLocation>
</comment>
<evidence type="ECO:0000256" key="1">
    <source>
        <dbReference type="ARBA" id="ARBA00004613"/>
    </source>
</evidence>
<sequence>MLVFRTAITSFAAVSCGQGQDKVYGLGKCRGDVSCKECYTCYDNKISLEKLILSIVFTNDEEVRDFEDFDQELGAILRRNRGLGKGEKKLFPSVTLYALVQCTRELPQTDCSVCGNCYWKFPKPL</sequence>
<evidence type="ECO:0000256" key="5">
    <source>
        <dbReference type="ARBA" id="ARBA00038515"/>
    </source>
</evidence>
<evidence type="ECO:0000259" key="6">
    <source>
        <dbReference type="Pfam" id="PF01657"/>
    </source>
</evidence>
<evidence type="ECO:0000256" key="3">
    <source>
        <dbReference type="ARBA" id="ARBA00022729"/>
    </source>
</evidence>
<keyword evidence="4" id="KW-0677">Repeat</keyword>
<dbReference type="Gene3D" id="3.30.430.20">
    <property type="entry name" value="Gnk2 domain, C-X8-C-X2-C motif"/>
    <property type="match status" value="1"/>
</dbReference>
<dbReference type="AlphaFoldDB" id="A0A6A6K764"/>
<dbReference type="GO" id="GO:0005576">
    <property type="term" value="C:extracellular region"/>
    <property type="evidence" value="ECO:0007669"/>
    <property type="project" value="UniProtKB-SubCell"/>
</dbReference>
<proteinExistence type="inferred from homology"/>
<keyword evidence="2" id="KW-0964">Secreted</keyword>
<comment type="similarity">
    <text evidence="5">Belongs to the cysteine-rich repeat secretory protein family.</text>
</comment>